<dbReference type="Pfam" id="PF10504">
    <property type="entry name" value="DUF2452"/>
    <property type="match status" value="1"/>
</dbReference>
<name>A0A9P0MEN0_ACAOB</name>
<sequence length="157" mass="18080">MTLSIMFGFPWFDPPLIKFATSTLQKVLEADTFARANAKNKLEVIGRQMKNLQELMNDVLNETKLNSELNNAACNFVKKPGHVYHLYQRPSGQKYFGMLSPEEWTNCPHNYLGSYRLEADYSWTPAEAIESRFEGVNFLKEVMTNPRMKAIMSMDIS</sequence>
<evidence type="ECO:0000256" key="1">
    <source>
        <dbReference type="SAM" id="Coils"/>
    </source>
</evidence>
<keyword evidence="5" id="KW-1185">Reference proteome</keyword>
<comment type="caution">
    <text evidence="4">The sequence shown here is derived from an EMBL/GenBank/DDBJ whole genome shotgun (WGS) entry which is preliminary data.</text>
</comment>
<dbReference type="PANTHER" id="PTHR14553">
    <property type="entry name" value="UNCHARACTERIZED PROTEIN C1ORF50"/>
    <property type="match status" value="1"/>
</dbReference>
<accession>A0A9P0MEN0</accession>
<keyword evidence="1" id="KW-0175">Coiled coil</keyword>
<protein>
    <recommendedName>
        <fullName evidence="6">DUF2452 domain-containing protein</fullName>
    </recommendedName>
</protein>
<evidence type="ECO:0008006" key="6">
    <source>
        <dbReference type="Google" id="ProtNLM"/>
    </source>
</evidence>
<dbReference type="PANTHER" id="PTHR14553:SF1">
    <property type="entry name" value="SIMILAR TO CHROMOSOME 1 OPEN READING FRAME 50"/>
    <property type="match status" value="1"/>
</dbReference>
<proteinExistence type="predicted"/>
<evidence type="ECO:0000313" key="4">
    <source>
        <dbReference type="EMBL" id="CAH2014959.1"/>
    </source>
</evidence>
<gene>
    <name evidence="2" type="ORF">ACAOBT_LOCUS1274</name>
    <name evidence="3" type="ORF">ACAOBT_LOCUS31260</name>
    <name evidence="4" type="ORF">ACAOBT_LOCUS34418</name>
</gene>
<evidence type="ECO:0000313" key="2">
    <source>
        <dbReference type="EMBL" id="CAH1955826.1"/>
    </source>
</evidence>
<dbReference type="EMBL" id="CAKOFQ010006663">
    <property type="protein sequence ID" value="CAH1955826.1"/>
    <property type="molecule type" value="Genomic_DNA"/>
</dbReference>
<dbReference type="AlphaFoldDB" id="A0A9P0MEN0"/>
<feature type="coiled-coil region" evidence="1">
    <location>
        <begin position="35"/>
        <end position="72"/>
    </location>
</feature>
<evidence type="ECO:0000313" key="3">
    <source>
        <dbReference type="EMBL" id="CAH2010021.1"/>
    </source>
</evidence>
<dbReference type="InterPro" id="IPR019534">
    <property type="entry name" value="DUF2452"/>
</dbReference>
<dbReference type="OrthoDB" id="9995764at2759"/>
<dbReference type="EMBL" id="CAKOFQ010007937">
    <property type="protein sequence ID" value="CAH2010021.1"/>
    <property type="molecule type" value="Genomic_DNA"/>
</dbReference>
<dbReference type="Proteomes" id="UP001152888">
    <property type="component" value="Unassembled WGS sequence"/>
</dbReference>
<evidence type="ECO:0000313" key="5">
    <source>
        <dbReference type="Proteomes" id="UP001152888"/>
    </source>
</evidence>
<reference evidence="4" key="1">
    <citation type="submission" date="2022-03" db="EMBL/GenBank/DDBJ databases">
        <authorList>
            <person name="Sayadi A."/>
        </authorList>
    </citation>
    <scope>NUCLEOTIDE SEQUENCE</scope>
</reference>
<dbReference type="EMBL" id="CAKOFQ010008578">
    <property type="protein sequence ID" value="CAH2014959.1"/>
    <property type="molecule type" value="Genomic_DNA"/>
</dbReference>
<organism evidence="4 5">
    <name type="scientific">Acanthoscelides obtectus</name>
    <name type="common">Bean weevil</name>
    <name type="synonym">Bruchus obtectus</name>
    <dbReference type="NCBI Taxonomy" id="200917"/>
    <lineage>
        <taxon>Eukaryota</taxon>
        <taxon>Metazoa</taxon>
        <taxon>Ecdysozoa</taxon>
        <taxon>Arthropoda</taxon>
        <taxon>Hexapoda</taxon>
        <taxon>Insecta</taxon>
        <taxon>Pterygota</taxon>
        <taxon>Neoptera</taxon>
        <taxon>Endopterygota</taxon>
        <taxon>Coleoptera</taxon>
        <taxon>Polyphaga</taxon>
        <taxon>Cucujiformia</taxon>
        <taxon>Chrysomeloidea</taxon>
        <taxon>Chrysomelidae</taxon>
        <taxon>Bruchinae</taxon>
        <taxon>Bruchini</taxon>
        <taxon>Acanthoscelides</taxon>
    </lineage>
</organism>